<dbReference type="Gene3D" id="1.25.40.10">
    <property type="entry name" value="Tetratricopeptide repeat domain"/>
    <property type="match status" value="1"/>
</dbReference>
<dbReference type="InterPro" id="IPR011990">
    <property type="entry name" value="TPR-like_helical_dom_sf"/>
</dbReference>
<keyword evidence="9" id="KW-1185">Reference proteome</keyword>
<keyword evidence="4 6" id="KW-0472">Membrane</keyword>
<dbReference type="InterPro" id="IPR035952">
    <property type="entry name" value="Rhomboid-like_sf"/>
</dbReference>
<keyword evidence="8" id="KW-0378">Hydrolase</keyword>
<evidence type="ECO:0000256" key="3">
    <source>
        <dbReference type="ARBA" id="ARBA00022989"/>
    </source>
</evidence>
<feature type="domain" description="Peptidase S54 rhomboid" evidence="7">
    <location>
        <begin position="75"/>
        <end position="216"/>
    </location>
</feature>
<dbReference type="SUPFAM" id="SSF48452">
    <property type="entry name" value="TPR-like"/>
    <property type="match status" value="1"/>
</dbReference>
<organism evidence="8 9">
    <name type="scientific">Symmachiella dynata</name>
    <dbReference type="NCBI Taxonomy" id="2527995"/>
    <lineage>
        <taxon>Bacteria</taxon>
        <taxon>Pseudomonadati</taxon>
        <taxon>Planctomycetota</taxon>
        <taxon>Planctomycetia</taxon>
        <taxon>Planctomycetales</taxon>
        <taxon>Planctomycetaceae</taxon>
        <taxon>Symmachiella</taxon>
    </lineage>
</organism>
<feature type="transmembrane region" description="Helical" evidence="6">
    <location>
        <begin position="137"/>
        <end position="159"/>
    </location>
</feature>
<reference evidence="8 9" key="1">
    <citation type="submission" date="2019-02" db="EMBL/GenBank/DDBJ databases">
        <title>Deep-cultivation of Planctomycetes and their phenomic and genomic characterization uncovers novel biology.</title>
        <authorList>
            <person name="Wiegand S."/>
            <person name="Jogler M."/>
            <person name="Boedeker C."/>
            <person name="Pinto D."/>
            <person name="Vollmers J."/>
            <person name="Rivas-Marin E."/>
            <person name="Kohn T."/>
            <person name="Peeters S.H."/>
            <person name="Heuer A."/>
            <person name="Rast P."/>
            <person name="Oberbeckmann S."/>
            <person name="Bunk B."/>
            <person name="Jeske O."/>
            <person name="Meyerdierks A."/>
            <person name="Storesund J.E."/>
            <person name="Kallscheuer N."/>
            <person name="Luecker S."/>
            <person name="Lage O.M."/>
            <person name="Pohl T."/>
            <person name="Merkel B.J."/>
            <person name="Hornburger P."/>
            <person name="Mueller R.-W."/>
            <person name="Bruemmer F."/>
            <person name="Labrenz M."/>
            <person name="Spormann A.M."/>
            <person name="Op den Camp H."/>
            <person name="Overmann J."/>
            <person name="Amann R."/>
            <person name="Jetten M.S.M."/>
            <person name="Mascher T."/>
            <person name="Medema M.H."/>
            <person name="Devos D.P."/>
            <person name="Kaster A.-K."/>
            <person name="Ovreas L."/>
            <person name="Rohde M."/>
            <person name="Galperin M.Y."/>
            <person name="Jogler C."/>
        </authorList>
    </citation>
    <scope>NUCLEOTIDE SEQUENCE [LARGE SCALE GENOMIC DNA]</scope>
    <source>
        <strain evidence="8 9">Mal52</strain>
    </source>
</reference>
<evidence type="ECO:0000259" key="7">
    <source>
        <dbReference type="Pfam" id="PF01694"/>
    </source>
</evidence>
<dbReference type="GO" id="GO:0016020">
    <property type="term" value="C:membrane"/>
    <property type="evidence" value="ECO:0007669"/>
    <property type="project" value="UniProtKB-SubCell"/>
</dbReference>
<feature type="transmembrane region" description="Helical" evidence="6">
    <location>
        <begin position="175"/>
        <end position="194"/>
    </location>
</feature>
<evidence type="ECO:0000256" key="4">
    <source>
        <dbReference type="ARBA" id="ARBA00023136"/>
    </source>
</evidence>
<evidence type="ECO:0000256" key="5">
    <source>
        <dbReference type="SAM" id="MobiDB-lite"/>
    </source>
</evidence>
<dbReference type="RefSeq" id="WP_145375469.1">
    <property type="nucleotide sequence ID" value="NZ_CP036276.1"/>
</dbReference>
<dbReference type="PANTHER" id="PTHR43066">
    <property type="entry name" value="RHOMBOID-RELATED PROTEIN"/>
    <property type="match status" value="1"/>
</dbReference>
<evidence type="ECO:0000313" key="9">
    <source>
        <dbReference type="Proteomes" id="UP000319383"/>
    </source>
</evidence>
<evidence type="ECO:0000313" key="8">
    <source>
        <dbReference type="EMBL" id="QDU43353.1"/>
    </source>
</evidence>
<keyword evidence="3 6" id="KW-1133">Transmembrane helix</keyword>
<dbReference type="Proteomes" id="UP000319383">
    <property type="component" value="Chromosome"/>
</dbReference>
<evidence type="ECO:0000256" key="6">
    <source>
        <dbReference type="SAM" id="Phobius"/>
    </source>
</evidence>
<feature type="transmembrane region" description="Helical" evidence="6">
    <location>
        <begin position="112"/>
        <end position="131"/>
    </location>
</feature>
<dbReference type="GO" id="GO:0006508">
    <property type="term" value="P:proteolysis"/>
    <property type="evidence" value="ECO:0007669"/>
    <property type="project" value="UniProtKB-KW"/>
</dbReference>
<dbReference type="KEGG" id="sdyn:Mal52_18250"/>
<dbReference type="GO" id="GO:0004252">
    <property type="term" value="F:serine-type endopeptidase activity"/>
    <property type="evidence" value="ECO:0007669"/>
    <property type="project" value="InterPro"/>
</dbReference>
<dbReference type="EC" id="3.4.21.105" evidence="8"/>
<keyword evidence="8" id="KW-0645">Protease</keyword>
<comment type="subcellular location">
    <subcellularLocation>
        <location evidence="1">Membrane</location>
        <topology evidence="1">Multi-pass membrane protein</topology>
    </subcellularLocation>
</comment>
<evidence type="ECO:0000256" key="1">
    <source>
        <dbReference type="ARBA" id="ARBA00004141"/>
    </source>
</evidence>
<feature type="region of interest" description="Disordered" evidence="5">
    <location>
        <begin position="379"/>
        <end position="420"/>
    </location>
</feature>
<dbReference type="PANTHER" id="PTHR43066:SF11">
    <property type="entry name" value="PEPTIDASE S54 RHOMBOID DOMAIN-CONTAINING PROTEIN"/>
    <property type="match status" value="1"/>
</dbReference>
<name>A0A517ZLP1_9PLAN</name>
<feature type="transmembrane region" description="Helical" evidence="6">
    <location>
        <begin position="229"/>
        <end position="249"/>
    </location>
</feature>
<protein>
    <submittedName>
        <fullName evidence="8">Rhomboid protease GlpG</fullName>
        <ecNumber evidence="8">3.4.21.105</ecNumber>
    </submittedName>
</protein>
<dbReference type="EMBL" id="CP036276">
    <property type="protein sequence ID" value="QDU43353.1"/>
    <property type="molecule type" value="Genomic_DNA"/>
</dbReference>
<dbReference type="SUPFAM" id="SSF144091">
    <property type="entry name" value="Rhomboid-like"/>
    <property type="match status" value="1"/>
</dbReference>
<dbReference type="Pfam" id="PF01694">
    <property type="entry name" value="Rhomboid"/>
    <property type="match status" value="1"/>
</dbReference>
<evidence type="ECO:0000256" key="2">
    <source>
        <dbReference type="ARBA" id="ARBA00022692"/>
    </source>
</evidence>
<feature type="transmembrane region" description="Helical" evidence="6">
    <location>
        <begin position="12"/>
        <end position="34"/>
    </location>
</feature>
<sequence>MWTTVRQIFRAAPVTASIIFICSGLLAWIFYLVLFEDDNYRVAQEQLGVPLKFVMPGGQNGTPDVEIGLIKLWDGEWWRVIIAGLHHGGSMTSGLIHLVLNCLGLWYLGQLVEYRIGSLRMALLFTTSLVVSMLPEFLVGSAAVGMSGAICALFGYLLVLRHHDRYILEMLPDQVVRIMLIWLVACIPATYFDILPVANLAHFSGLAYGYLAARVAYAQTPWRVPARAGFLAAHLLIPIGLYAVVHPVWNAGYHWHLGTSNLLSRQDRIMHLRQAVAINPQLDPAWVELSTQYFRSGNQHDAWTAILQGVHNNPSSTAAIRKAAFMGQLFQTPETRKLARKILDDVFEDEAPAWAERLLAQAPGSQRFRFTLPTDPQQKYEIGKPVTLPVPAPIEPNPQNEPLAPPNPDDPDSAAVGTAT</sequence>
<dbReference type="InterPro" id="IPR022764">
    <property type="entry name" value="Peptidase_S54_rhomboid_dom"/>
</dbReference>
<dbReference type="AlphaFoldDB" id="A0A517ZLP1"/>
<accession>A0A517ZLP1</accession>
<proteinExistence type="predicted"/>
<dbReference type="Gene3D" id="1.20.1540.10">
    <property type="entry name" value="Rhomboid-like"/>
    <property type="match status" value="1"/>
</dbReference>
<feature type="transmembrane region" description="Helical" evidence="6">
    <location>
        <begin position="77"/>
        <end position="100"/>
    </location>
</feature>
<keyword evidence="2 6" id="KW-0812">Transmembrane</keyword>
<gene>
    <name evidence="8" type="primary">glpG_2</name>
    <name evidence="8" type="ORF">Mal52_18250</name>
</gene>